<dbReference type="Proteomes" id="UP001209318">
    <property type="component" value="Unassembled WGS sequence"/>
</dbReference>
<evidence type="ECO:0000256" key="1">
    <source>
        <dbReference type="ARBA" id="ARBA00006525"/>
    </source>
</evidence>
<comment type="caution">
    <text evidence="3">The sequence shown here is derived from an EMBL/GenBank/DDBJ whole genome shotgun (WGS) entry which is preliminary data.</text>
</comment>
<dbReference type="InterPro" id="IPR003488">
    <property type="entry name" value="DprA"/>
</dbReference>
<dbReference type="InterPro" id="IPR057666">
    <property type="entry name" value="DrpA_SLOG"/>
</dbReference>
<organism evidence="3 4">
    <name type="scientific">Perspicuibacillus lycopersici</name>
    <dbReference type="NCBI Taxonomy" id="1325689"/>
    <lineage>
        <taxon>Bacteria</taxon>
        <taxon>Bacillati</taxon>
        <taxon>Bacillota</taxon>
        <taxon>Bacilli</taxon>
        <taxon>Bacillales</taxon>
        <taxon>Bacillaceae</taxon>
        <taxon>Perspicuibacillus</taxon>
    </lineage>
</organism>
<comment type="similarity">
    <text evidence="1">Belongs to the DprA/Smf family.</text>
</comment>
<feature type="domain" description="Smf/DprA SLOG" evidence="2">
    <location>
        <begin position="82"/>
        <end position="291"/>
    </location>
</feature>
<dbReference type="Pfam" id="PF02481">
    <property type="entry name" value="DNA_processg_A"/>
    <property type="match status" value="1"/>
</dbReference>
<evidence type="ECO:0000313" key="4">
    <source>
        <dbReference type="Proteomes" id="UP001209318"/>
    </source>
</evidence>
<dbReference type="NCBIfam" id="TIGR00732">
    <property type="entry name" value="dprA"/>
    <property type="match status" value="1"/>
</dbReference>
<gene>
    <name evidence="3" type="primary">dprA</name>
    <name evidence="3" type="ORF">OEV98_00905</name>
</gene>
<dbReference type="PANTHER" id="PTHR43022:SF1">
    <property type="entry name" value="PROTEIN SMF"/>
    <property type="match status" value="1"/>
</dbReference>
<dbReference type="PANTHER" id="PTHR43022">
    <property type="entry name" value="PROTEIN SMF"/>
    <property type="match status" value="1"/>
</dbReference>
<name>A0AAE3LLN4_9BACI</name>
<proteinExistence type="inferred from homology"/>
<dbReference type="Gene3D" id="3.40.50.450">
    <property type="match status" value="1"/>
</dbReference>
<dbReference type="GO" id="GO:0009294">
    <property type="term" value="P:DNA-mediated transformation"/>
    <property type="evidence" value="ECO:0007669"/>
    <property type="project" value="InterPro"/>
</dbReference>
<dbReference type="AlphaFoldDB" id="A0AAE3LLN4"/>
<evidence type="ECO:0000259" key="2">
    <source>
        <dbReference type="Pfam" id="PF02481"/>
    </source>
</evidence>
<reference evidence="3" key="1">
    <citation type="submission" date="2022-10" db="EMBL/GenBank/DDBJ databases">
        <title>Description of Fervidibacillus gen. nov. in the family Fervidibacillaceae fam. nov. with two species, Fervidibacillus albus sp. nov., and Fervidibacillus halotolerans sp. nov., isolated from tidal flat sediments.</title>
        <authorList>
            <person name="Kwon K.K."/>
            <person name="Yang S.-H."/>
        </authorList>
    </citation>
    <scope>NUCLEOTIDE SEQUENCE</scope>
    <source>
        <strain evidence="3">JCM 19140</strain>
    </source>
</reference>
<sequence>MNNESVRERLIHLLHCQGIGWKTLYKMMKKDPTLLSVYSYSLQELQHYFQIPSNKIHSFFQDLHYLNPATILAAYKKQNIEIVTIIDDTYPLLLKNTFQPPWVLYCKGNRSLLAEKEKLAVVGTRNPTPYGIKVTREIVAELAKKQIVIVSGLAKGIDFEAHVQAMQSQGKTIAVLGGGFFHIYPKEHEPLARKLEQNHLIISEYPPHIYPQRHHFPERNRIISGLSFGTLVIEAKHRSGSLITADFALNEGREVFAIPGPITSSTSNGTNELIKAGAKLVTCGEDIITEIPSYL</sequence>
<dbReference type="EMBL" id="JAOUSF010000001">
    <property type="protein sequence ID" value="MCU9612116.1"/>
    <property type="molecule type" value="Genomic_DNA"/>
</dbReference>
<keyword evidence="4" id="KW-1185">Reference proteome</keyword>
<protein>
    <submittedName>
        <fullName evidence="3">DNA-processing protein DprA</fullName>
    </submittedName>
</protein>
<accession>A0AAE3LLN4</accession>
<evidence type="ECO:0000313" key="3">
    <source>
        <dbReference type="EMBL" id="MCU9612116.1"/>
    </source>
</evidence>
<dbReference type="SUPFAM" id="SSF102405">
    <property type="entry name" value="MCP/YpsA-like"/>
    <property type="match status" value="1"/>
</dbReference>
<dbReference type="RefSeq" id="WP_263071249.1">
    <property type="nucleotide sequence ID" value="NZ_JAOUSF010000001.1"/>
</dbReference>